<dbReference type="Proteomes" id="UP000001572">
    <property type="component" value="Chromosome"/>
</dbReference>
<organism evidence="1 2">
    <name type="scientific">Alkaliphilus metalliredigens (strain QYMF)</name>
    <dbReference type="NCBI Taxonomy" id="293826"/>
    <lineage>
        <taxon>Bacteria</taxon>
        <taxon>Bacillati</taxon>
        <taxon>Bacillota</taxon>
        <taxon>Clostridia</taxon>
        <taxon>Peptostreptococcales</taxon>
        <taxon>Natronincolaceae</taxon>
        <taxon>Alkaliphilus</taxon>
    </lineage>
</organism>
<evidence type="ECO:0000313" key="1">
    <source>
        <dbReference type="EMBL" id="ABR50775.1"/>
    </source>
</evidence>
<reference evidence="2" key="1">
    <citation type="journal article" date="2016" name="Genome Announc.">
        <title>Complete genome sequence of Alkaliphilus metalliredigens strain QYMF, an alkaliphilic and metal-reducing bacterium isolated from borax-contaminated leachate ponds.</title>
        <authorList>
            <person name="Hwang C."/>
            <person name="Copeland A."/>
            <person name="Lucas S."/>
            <person name="Lapidus A."/>
            <person name="Barry K."/>
            <person name="Detter J.C."/>
            <person name="Glavina Del Rio T."/>
            <person name="Hammon N."/>
            <person name="Israni S."/>
            <person name="Dalin E."/>
            <person name="Tice H."/>
            <person name="Pitluck S."/>
            <person name="Chertkov O."/>
            <person name="Brettin T."/>
            <person name="Bruce D."/>
            <person name="Han C."/>
            <person name="Schmutz J."/>
            <person name="Larimer F."/>
            <person name="Land M.L."/>
            <person name="Hauser L."/>
            <person name="Kyrpides N."/>
            <person name="Mikhailova N."/>
            <person name="Ye Q."/>
            <person name="Zhou J."/>
            <person name="Richardson P."/>
            <person name="Fields M.W."/>
        </authorList>
    </citation>
    <scope>NUCLEOTIDE SEQUENCE [LARGE SCALE GENOMIC DNA]</scope>
    <source>
        <strain evidence="2">QYMF</strain>
    </source>
</reference>
<name>A6TX57_ALKMQ</name>
<evidence type="ECO:0000313" key="2">
    <source>
        <dbReference type="Proteomes" id="UP000001572"/>
    </source>
</evidence>
<dbReference type="RefSeq" id="WP_012065660.1">
    <property type="nucleotide sequence ID" value="NC_009633.1"/>
</dbReference>
<dbReference type="PROSITE" id="PS51257">
    <property type="entry name" value="PROKAR_LIPOPROTEIN"/>
    <property type="match status" value="1"/>
</dbReference>
<accession>A6TX57</accession>
<keyword evidence="2" id="KW-1185">Reference proteome</keyword>
<dbReference type="OrthoDB" id="1646282at2"/>
<dbReference type="HOGENOM" id="CLU_1228767_0_0_9"/>
<gene>
    <name evidence="1" type="ordered locus">Amet_4707</name>
</gene>
<dbReference type="AlphaFoldDB" id="A6TX57"/>
<protein>
    <submittedName>
        <fullName evidence="1">Uncharacterized protein</fullName>
    </submittedName>
</protein>
<dbReference type="KEGG" id="amt:Amet_4707"/>
<sequence length="243" mass="27112">MKKIMLLMIIGFLVLGLAGCGSTEVEGGQENQASTEVVETGDVTLEMVNEFLNQSGDLGPGSIANPVAVIPFAHIDGPQNESDFYAFVNFEYQSRDYVKYQVTYLSCTCRSAAVNYWQTAYIELSLPSSKNPDDVVLRHISFDQDASGDYLAGFWGDSDPTPAGVTYEVFKDEYISFFNGKENSYLQTLSTMWDIDMDDYTAGEGREDFEIDTFTGSSVSTNNIIRIIDGMMDYHAENEFFQE</sequence>
<proteinExistence type="predicted"/>
<dbReference type="eggNOG" id="ENOG502ZB2D">
    <property type="taxonomic scope" value="Bacteria"/>
</dbReference>
<dbReference type="EMBL" id="CP000724">
    <property type="protein sequence ID" value="ABR50775.1"/>
    <property type="molecule type" value="Genomic_DNA"/>
</dbReference>